<protein>
    <submittedName>
        <fullName evidence="1">Uncharacterized protein</fullName>
    </submittedName>
</protein>
<dbReference type="Pfam" id="PF20124">
    <property type="entry name" value="DUF6514"/>
    <property type="match status" value="1"/>
</dbReference>
<reference evidence="1" key="1">
    <citation type="submission" date="2020-08" db="EMBL/GenBank/DDBJ databases">
        <title>Genome public.</title>
        <authorList>
            <person name="Liu C."/>
            <person name="Sun Q."/>
        </authorList>
    </citation>
    <scope>NUCLEOTIDE SEQUENCE</scope>
    <source>
        <strain evidence="1">NSJ-40</strain>
    </source>
</reference>
<gene>
    <name evidence="1" type="ORF">IAG03_07470</name>
</gene>
<comment type="caution">
    <text evidence="1">The sequence shown here is derived from an EMBL/GenBank/DDBJ whole genome shotgun (WGS) entry which is preliminary data.</text>
</comment>
<dbReference type="AlphaFoldDB" id="A0A926D8P7"/>
<organism evidence="1 2">
    <name type="scientific">Yeguia hominis</name>
    <dbReference type="NCBI Taxonomy" id="2763662"/>
    <lineage>
        <taxon>Bacteria</taxon>
        <taxon>Bacillati</taxon>
        <taxon>Bacillota</taxon>
        <taxon>Clostridia</taxon>
        <taxon>Eubacteriales</taxon>
        <taxon>Yeguiaceae</taxon>
        <taxon>Yeguia</taxon>
    </lineage>
</organism>
<keyword evidence="2" id="KW-1185">Reference proteome</keyword>
<evidence type="ECO:0000313" key="1">
    <source>
        <dbReference type="EMBL" id="MBC8533843.1"/>
    </source>
</evidence>
<dbReference type="InterPro" id="IPR017016">
    <property type="entry name" value="UCP033595"/>
</dbReference>
<proteinExistence type="predicted"/>
<dbReference type="Proteomes" id="UP000651482">
    <property type="component" value="Unassembled WGS sequence"/>
</dbReference>
<evidence type="ECO:0000313" key="2">
    <source>
        <dbReference type="Proteomes" id="UP000651482"/>
    </source>
</evidence>
<name>A0A926D8P7_9FIRM</name>
<sequence>MKQRIAETKGLTERFCLQYDVVGDEENGYGIEITLIEDGNKTTERCSGITNCYFYAKKLAKELASEAVFPVHLEDIVRDVMSDWKVF</sequence>
<dbReference type="RefSeq" id="WP_249319498.1">
    <property type="nucleotide sequence ID" value="NZ_JACRSN010000009.1"/>
</dbReference>
<dbReference type="EMBL" id="JACRSN010000009">
    <property type="protein sequence ID" value="MBC8533843.1"/>
    <property type="molecule type" value="Genomic_DNA"/>
</dbReference>
<accession>A0A926D8P7</accession>